<gene>
    <name evidence="2" type="ORF">Q619_VDC00409G0002</name>
</gene>
<feature type="non-terminal residue" evidence="2">
    <location>
        <position position="1"/>
    </location>
</feature>
<evidence type="ECO:0000256" key="1">
    <source>
        <dbReference type="SAM" id="MobiDB-lite"/>
    </source>
</evidence>
<evidence type="ECO:0000313" key="3">
    <source>
        <dbReference type="Proteomes" id="UP000018855"/>
    </source>
</evidence>
<sequence>LDTFSPFEDLPRLVPKGPDDSIWLEPNDRAEKFGK</sequence>
<feature type="region of interest" description="Disordered" evidence="1">
    <location>
        <begin position="1"/>
        <end position="35"/>
    </location>
</feature>
<name>W1V4A2_9FIRM</name>
<feature type="compositionally biased region" description="Basic and acidic residues" evidence="1">
    <location>
        <begin position="26"/>
        <end position="35"/>
    </location>
</feature>
<accession>W1V4A2</accession>
<protein>
    <submittedName>
        <fullName evidence="2">Uncharacterized protein</fullName>
    </submittedName>
</protein>
<reference evidence="2 3" key="1">
    <citation type="submission" date="2013-12" db="EMBL/GenBank/DDBJ databases">
        <title>A Varibaculum cambriense genome reconstructed from a premature infant gut community with otherwise low bacterial novelty that shifts toward anaerobic metabolism during the third week of life.</title>
        <authorList>
            <person name="Brown C.T."/>
            <person name="Sharon I."/>
            <person name="Thomas B.C."/>
            <person name="Castelle C.J."/>
            <person name="Morowitz M.J."/>
            <person name="Banfield J.F."/>
        </authorList>
    </citation>
    <scope>NUCLEOTIDE SEQUENCE [LARGE SCALE GENOMIC DNA]</scope>
    <source>
        <strain evidence="3">DORA_11</strain>
    </source>
</reference>
<evidence type="ECO:0000313" key="2">
    <source>
        <dbReference type="EMBL" id="ETI99794.1"/>
    </source>
</evidence>
<proteinExistence type="predicted"/>
<organism evidence="2 3">
    <name type="scientific">Veillonella dispar DORA_11</name>
    <dbReference type="NCBI Taxonomy" id="1403949"/>
    <lineage>
        <taxon>Bacteria</taxon>
        <taxon>Bacillati</taxon>
        <taxon>Bacillota</taxon>
        <taxon>Negativicutes</taxon>
        <taxon>Veillonellales</taxon>
        <taxon>Veillonellaceae</taxon>
        <taxon>Veillonella</taxon>
    </lineage>
</organism>
<dbReference type="AlphaFoldDB" id="W1V4A2"/>
<dbReference type="EMBL" id="AZMJ01000409">
    <property type="protein sequence ID" value="ETI99794.1"/>
    <property type="molecule type" value="Genomic_DNA"/>
</dbReference>
<dbReference type="Proteomes" id="UP000018855">
    <property type="component" value="Unassembled WGS sequence"/>
</dbReference>
<comment type="caution">
    <text evidence="2">The sequence shown here is derived from an EMBL/GenBank/DDBJ whole genome shotgun (WGS) entry which is preliminary data.</text>
</comment>